<feature type="compositionally biased region" description="Low complexity" evidence="1">
    <location>
        <begin position="152"/>
        <end position="164"/>
    </location>
</feature>
<feature type="region of interest" description="Disordered" evidence="1">
    <location>
        <begin position="150"/>
        <end position="169"/>
    </location>
</feature>
<reference evidence="2" key="1">
    <citation type="submission" date="2020-10" db="EMBL/GenBank/DDBJ databases">
        <title>Genome sequence of the unusual species of purple photosynthetic bacteria, Phaeovibrio sulfidiphilus DSM 23193, type strain.</title>
        <authorList>
            <person name="Kyndt J.A."/>
            <person name="Meyer T.E."/>
        </authorList>
    </citation>
    <scope>NUCLEOTIDE SEQUENCE</scope>
    <source>
        <strain evidence="2">DSM 23193</strain>
    </source>
</reference>
<evidence type="ECO:0000256" key="1">
    <source>
        <dbReference type="SAM" id="MobiDB-lite"/>
    </source>
</evidence>
<sequence length="202" mass="22004">MASIRPPRVQTVFDVANWFMDRALNDGEYLQPQKLHRLMYLAQAYHAAAFAGRRLMPAVFVADPAGPLEPNLYRALQNGRDALGCKTPDPQAVALLDSIWRKFGAHSVEHLTRMIQKHPPFAEACATEPGSVITEDAMAAYYGRRAQAASETAGAPGTPGAPAPDQVFRPRVMRSQTGEAVSVMPWLPKRRDPPDGGTAPTS</sequence>
<feature type="region of interest" description="Disordered" evidence="1">
    <location>
        <begin position="175"/>
        <end position="202"/>
    </location>
</feature>
<evidence type="ECO:0008006" key="4">
    <source>
        <dbReference type="Google" id="ProtNLM"/>
    </source>
</evidence>
<dbReference type="RefSeq" id="WP_192533644.1">
    <property type="nucleotide sequence ID" value="NZ_JACZHT010000002.1"/>
</dbReference>
<organism evidence="2 3">
    <name type="scientific">Phaeovibrio sulfidiphilus</name>
    <dbReference type="NCBI Taxonomy" id="1220600"/>
    <lineage>
        <taxon>Bacteria</taxon>
        <taxon>Pseudomonadati</taxon>
        <taxon>Pseudomonadota</taxon>
        <taxon>Alphaproteobacteria</taxon>
        <taxon>Rhodospirillales</taxon>
        <taxon>Rhodospirillaceae</taxon>
        <taxon>Phaeovibrio</taxon>
    </lineage>
</organism>
<dbReference type="AlphaFoldDB" id="A0A8J7CVS8"/>
<gene>
    <name evidence="2" type="ORF">IHV25_03210</name>
</gene>
<name>A0A8J7CVS8_9PROT</name>
<evidence type="ECO:0000313" key="3">
    <source>
        <dbReference type="Proteomes" id="UP000631034"/>
    </source>
</evidence>
<dbReference type="EMBL" id="JACZHT010000002">
    <property type="protein sequence ID" value="MBE1236661.1"/>
    <property type="molecule type" value="Genomic_DNA"/>
</dbReference>
<protein>
    <recommendedName>
        <fullName evidence="4">Antitoxin SocA-like Panacea domain-containing protein</fullName>
    </recommendedName>
</protein>
<dbReference type="Proteomes" id="UP000631034">
    <property type="component" value="Unassembled WGS sequence"/>
</dbReference>
<accession>A0A8J7CVS8</accession>
<comment type="caution">
    <text evidence="2">The sequence shown here is derived from an EMBL/GenBank/DDBJ whole genome shotgun (WGS) entry which is preliminary data.</text>
</comment>
<proteinExistence type="predicted"/>
<evidence type="ECO:0000313" key="2">
    <source>
        <dbReference type="EMBL" id="MBE1236661.1"/>
    </source>
</evidence>
<keyword evidence="3" id="KW-1185">Reference proteome</keyword>